<dbReference type="AlphaFoldDB" id="D0W937"/>
<comment type="caution">
    <text evidence="1">The sequence shown here is derived from an EMBL/GenBank/DDBJ whole genome shotgun (WGS) entry which is preliminary data.</text>
</comment>
<organism evidence="1 2">
    <name type="scientific">Neisseria lactamica ATCC 23970</name>
    <dbReference type="NCBI Taxonomy" id="546265"/>
    <lineage>
        <taxon>Bacteria</taxon>
        <taxon>Pseudomonadati</taxon>
        <taxon>Pseudomonadota</taxon>
        <taxon>Betaproteobacteria</taxon>
        <taxon>Neisseriales</taxon>
        <taxon>Neisseriaceae</taxon>
        <taxon>Neisseria</taxon>
    </lineage>
</organism>
<dbReference type="Proteomes" id="UP000003843">
    <property type="component" value="Unassembled WGS sequence"/>
</dbReference>
<name>D0W937_NEILA</name>
<evidence type="ECO:0000313" key="2">
    <source>
        <dbReference type="Proteomes" id="UP000003843"/>
    </source>
</evidence>
<dbReference type="EMBL" id="ACEQ02000010">
    <property type="protein sequence ID" value="EEZ75970.1"/>
    <property type="molecule type" value="Genomic_DNA"/>
</dbReference>
<gene>
    <name evidence="1" type="ORF">NEILACOT_04042</name>
</gene>
<reference evidence="1 2" key="1">
    <citation type="submission" date="2009-10" db="EMBL/GenBank/DDBJ databases">
        <authorList>
            <person name="Weinstock G."/>
            <person name="Sodergren E."/>
            <person name="Clifton S."/>
            <person name="Fulton L."/>
            <person name="Fulton B."/>
            <person name="Courtney L."/>
            <person name="Fronick C."/>
            <person name="Harrison M."/>
            <person name="Strong C."/>
            <person name="Farmer C."/>
            <person name="Delahaunty K."/>
            <person name="Markovic C."/>
            <person name="Hall O."/>
            <person name="Minx P."/>
            <person name="Tomlinson C."/>
            <person name="Mitreva M."/>
            <person name="Nelson J."/>
            <person name="Hou S."/>
            <person name="Wollam A."/>
            <person name="Pepin K.H."/>
            <person name="Johnson M."/>
            <person name="Bhonagiri V."/>
            <person name="Nash W.E."/>
            <person name="Warren W."/>
            <person name="Chinwalla A."/>
            <person name="Mardis E.R."/>
            <person name="Wilson R.K."/>
        </authorList>
    </citation>
    <scope>NUCLEOTIDE SEQUENCE [LARGE SCALE GENOMIC DNA]</scope>
    <source>
        <strain evidence="1 2">ATCC 23970</strain>
    </source>
</reference>
<sequence>MENRKKKSKCRLKALQTAFVSPNAPSNPFYRTSNSKKPLFLFDLPHHPHVEKPFFEFRLSSINPETLISPVKMNFLFQFVICS</sequence>
<evidence type="ECO:0000313" key="1">
    <source>
        <dbReference type="EMBL" id="EEZ75970.1"/>
    </source>
</evidence>
<protein>
    <submittedName>
        <fullName evidence="1">Uncharacterized protein</fullName>
    </submittedName>
</protein>
<accession>D0W937</accession>
<proteinExistence type="predicted"/>